<feature type="transmembrane region" description="Helical" evidence="1">
    <location>
        <begin position="12"/>
        <end position="30"/>
    </location>
</feature>
<dbReference type="Proteomes" id="UP000199394">
    <property type="component" value="Unassembled WGS sequence"/>
</dbReference>
<feature type="transmembrane region" description="Helical" evidence="1">
    <location>
        <begin position="131"/>
        <end position="153"/>
    </location>
</feature>
<dbReference type="RefSeq" id="WP_090303986.1">
    <property type="nucleotide sequence ID" value="NZ_FNRK01000001.1"/>
</dbReference>
<protein>
    <submittedName>
        <fullName evidence="2">Uncharacterized protein</fullName>
    </submittedName>
</protein>
<keyword evidence="1" id="KW-1133">Transmembrane helix</keyword>
<feature type="transmembrane region" description="Helical" evidence="1">
    <location>
        <begin position="50"/>
        <end position="69"/>
    </location>
</feature>
<proteinExistence type="predicted"/>
<evidence type="ECO:0000313" key="3">
    <source>
        <dbReference type="Proteomes" id="UP000199394"/>
    </source>
</evidence>
<dbReference type="AlphaFoldDB" id="A0A1H3WRK8"/>
<keyword evidence="1" id="KW-0812">Transmembrane</keyword>
<reference evidence="2 3" key="1">
    <citation type="submission" date="2016-10" db="EMBL/GenBank/DDBJ databases">
        <authorList>
            <person name="de Groot N.N."/>
        </authorList>
    </citation>
    <scope>NUCLEOTIDE SEQUENCE [LARGE SCALE GENOMIC DNA]</scope>
    <source>
        <strain evidence="2 3">SR12</strain>
    </source>
</reference>
<dbReference type="EMBL" id="FNRK01000001">
    <property type="protein sequence ID" value="SDZ89381.1"/>
    <property type="molecule type" value="Genomic_DNA"/>
</dbReference>
<evidence type="ECO:0000256" key="1">
    <source>
        <dbReference type="SAM" id="Phobius"/>
    </source>
</evidence>
<dbReference type="STRING" id="81409.SAMN04515656_10132"/>
<keyword evidence="1" id="KW-0472">Membrane</keyword>
<sequence>MMDVKLHRVYNTVKAVLIIMPFVTLLYLYIGTPTAGLDFTSLLQGNPLLALTFLIAMIQPFIVLMLGAAEKDEIAGLGEGALVIITLLLIAECMMRHLLGIVGLIVLFYLTFRKVTLSGAGFKALLRNKQIWGQALGGLVILLLAALCLFIALRIG</sequence>
<name>A0A1H3WRK8_9FIRM</name>
<gene>
    <name evidence="2" type="ORF">SAMN04515656_10132</name>
</gene>
<keyword evidence="3" id="KW-1185">Reference proteome</keyword>
<dbReference type="OrthoDB" id="9866162at2"/>
<accession>A0A1H3WRK8</accession>
<organism evidence="2 3">
    <name type="scientific">Eubacterium aggregans</name>
    <dbReference type="NCBI Taxonomy" id="81409"/>
    <lineage>
        <taxon>Bacteria</taxon>
        <taxon>Bacillati</taxon>
        <taxon>Bacillota</taxon>
        <taxon>Clostridia</taxon>
        <taxon>Eubacteriales</taxon>
        <taxon>Eubacteriaceae</taxon>
        <taxon>Eubacterium</taxon>
    </lineage>
</organism>
<evidence type="ECO:0000313" key="2">
    <source>
        <dbReference type="EMBL" id="SDZ89381.1"/>
    </source>
</evidence>
<feature type="transmembrane region" description="Helical" evidence="1">
    <location>
        <begin position="81"/>
        <end position="111"/>
    </location>
</feature>